<dbReference type="RefSeq" id="WP_162657133.1">
    <property type="nucleotide sequence ID" value="NZ_LR593887.1"/>
</dbReference>
<keyword evidence="2" id="KW-0413">Isomerase</keyword>
<dbReference type="AlphaFoldDB" id="A0A6C2YLA3"/>
<dbReference type="KEGG" id="tim:GMBLW1_20670"/>
<dbReference type="GO" id="GO:0016209">
    <property type="term" value="F:antioxidant activity"/>
    <property type="evidence" value="ECO:0007669"/>
    <property type="project" value="InterPro"/>
</dbReference>
<dbReference type="PROSITE" id="PS51352">
    <property type="entry name" value="THIOREDOXIN_2"/>
    <property type="match status" value="1"/>
</dbReference>
<feature type="domain" description="Thioredoxin" evidence="1">
    <location>
        <begin position="226"/>
        <end position="366"/>
    </location>
</feature>
<evidence type="ECO:0000313" key="3">
    <source>
        <dbReference type="Proteomes" id="UP000464378"/>
    </source>
</evidence>
<organism evidence="2">
    <name type="scientific">Tuwongella immobilis</name>
    <dbReference type="NCBI Taxonomy" id="692036"/>
    <lineage>
        <taxon>Bacteria</taxon>
        <taxon>Pseudomonadati</taxon>
        <taxon>Planctomycetota</taxon>
        <taxon>Planctomycetia</taxon>
        <taxon>Gemmatales</taxon>
        <taxon>Gemmataceae</taxon>
        <taxon>Tuwongella</taxon>
    </lineage>
</organism>
<dbReference type="EMBL" id="LR586016">
    <property type="protein sequence ID" value="VIP01893.1"/>
    <property type="molecule type" value="Genomic_DNA"/>
</dbReference>
<dbReference type="PANTHER" id="PTHR42852">
    <property type="entry name" value="THIOL:DISULFIDE INTERCHANGE PROTEIN DSBE"/>
    <property type="match status" value="1"/>
</dbReference>
<sequence length="367" mass="40446">MKQKLLLFTLLIATLGGAAFYLMPASRGEETVGQKFKAIVEEFQKLQESTQSKFEAAKEAERPAIITGFRKDRHTLATKALELAKANPKEADSIEPTMFAMMVGRDNKEIVGSAKDLLSTNFADSPQLIDVLLRLGGDLSNRDFVEKVMKNSKSGIVQATAHLALATALGETSDELAETSPDKAKAMREEALTLIAKINETYAKEKFQSFIPAEQAKNLEFTLKNLAIGMTAPDAESTGLDGKKVKLSDHRGKVVVLDFWATWCGPCKAMIPHEREMVARLKGKPFALISISADDAKEDLETFLKETAMPWTHWYEGAKGELLGKWNITAFPTIYVIDAKGVIRHKGLRGDDLEAAVNKLIQETESK</sequence>
<dbReference type="InterPro" id="IPR050553">
    <property type="entry name" value="Thioredoxin_ResA/DsbE_sf"/>
</dbReference>
<dbReference type="GO" id="GO:0016491">
    <property type="term" value="F:oxidoreductase activity"/>
    <property type="evidence" value="ECO:0007669"/>
    <property type="project" value="InterPro"/>
</dbReference>
<evidence type="ECO:0000259" key="1">
    <source>
        <dbReference type="PROSITE" id="PS51352"/>
    </source>
</evidence>
<reference evidence="2" key="1">
    <citation type="submission" date="2019-04" db="EMBL/GenBank/DDBJ databases">
        <authorList>
            <consortium name="Science for Life Laboratories"/>
        </authorList>
    </citation>
    <scope>NUCLEOTIDE SEQUENCE</scope>
    <source>
        <strain evidence="2">MBLW1</strain>
    </source>
</reference>
<dbReference type="SUPFAM" id="SSF52833">
    <property type="entry name" value="Thioredoxin-like"/>
    <property type="match status" value="1"/>
</dbReference>
<proteinExistence type="predicted"/>
<dbReference type="InterPro" id="IPR036249">
    <property type="entry name" value="Thioredoxin-like_sf"/>
</dbReference>
<dbReference type="GO" id="GO:0016853">
    <property type="term" value="F:isomerase activity"/>
    <property type="evidence" value="ECO:0007669"/>
    <property type="project" value="UniProtKB-KW"/>
</dbReference>
<evidence type="ECO:0000313" key="2">
    <source>
        <dbReference type="EMBL" id="VIP01893.1"/>
    </source>
</evidence>
<dbReference type="InParanoid" id="A0A6C2YLA3"/>
<accession>A0A6C2YLA3</accession>
<dbReference type="InterPro" id="IPR013766">
    <property type="entry name" value="Thioredoxin_domain"/>
</dbReference>
<name>A0A6C2YLA3_9BACT</name>
<dbReference type="InterPro" id="IPR000866">
    <property type="entry name" value="AhpC/TSA"/>
</dbReference>
<dbReference type="Gene3D" id="3.40.30.10">
    <property type="entry name" value="Glutaredoxin"/>
    <property type="match status" value="1"/>
</dbReference>
<dbReference type="EMBL" id="LR593887">
    <property type="protein sequence ID" value="VTR99767.1"/>
    <property type="molecule type" value="Genomic_DNA"/>
</dbReference>
<gene>
    <name evidence="2" type="ORF">GMBLW1_20670</name>
</gene>
<dbReference type="Proteomes" id="UP000464378">
    <property type="component" value="Chromosome"/>
</dbReference>
<dbReference type="PANTHER" id="PTHR42852:SF13">
    <property type="entry name" value="PROTEIN DIPZ"/>
    <property type="match status" value="1"/>
</dbReference>
<keyword evidence="3" id="KW-1185">Reference proteome</keyword>
<dbReference type="PRINTS" id="PR00421">
    <property type="entry name" value="THIOREDOXIN"/>
</dbReference>
<dbReference type="Pfam" id="PF00578">
    <property type="entry name" value="AhpC-TSA"/>
    <property type="match status" value="1"/>
</dbReference>
<dbReference type="CDD" id="cd02966">
    <property type="entry name" value="TlpA_like_family"/>
    <property type="match status" value="1"/>
</dbReference>
<protein>
    <recommendedName>
        <fullName evidence="1">Thioredoxin domain-containing protein</fullName>
    </recommendedName>
</protein>